<feature type="domain" description="3-keto-alpha-glucoside-1,2-lyase/3-keto-2-hydroxy-glucal hydratase" evidence="1">
    <location>
        <begin position="95"/>
        <end position="276"/>
    </location>
</feature>
<proteinExistence type="predicted"/>
<dbReference type="Gene3D" id="2.60.120.560">
    <property type="entry name" value="Exo-inulinase, domain 1"/>
    <property type="match status" value="2"/>
</dbReference>
<sequence length="282" mass="31862">DVTSHCYEVNIADAGTNDFPTGSIVERRKGTTPHDSADWQSMQLTADGPRITIKIDGRTTLEYTDPKPLGRGYIGLQFRTGKIQFRNIKLKPLGTKSLFNGKDLAGWKTYPQMPSVFTVTPEGELNVKNGRGQLETEGQYDDFTLQLDVFVNGEALNSGVFFRCIPGENMNGYECQIQNGYLDGDRTKPADCGTGGFFRRQDARRIVADDFRWFHMTLHVDDKHMGAWVDGRQVSDWSDRRRPDANPRRGLRLEAGTIMIQGHDPTTDLSFRNLRIAELPER</sequence>
<accession>A0A0F9B097</accession>
<dbReference type="GO" id="GO:0016787">
    <property type="term" value="F:hydrolase activity"/>
    <property type="evidence" value="ECO:0007669"/>
    <property type="project" value="InterPro"/>
</dbReference>
<gene>
    <name evidence="2" type="ORF">LCGC14_2786920</name>
</gene>
<feature type="domain" description="3-keto-alpha-glucoside-1,2-lyase/3-keto-2-hydroxy-glucal hydratase" evidence="1">
    <location>
        <begin position="4"/>
        <end position="91"/>
    </location>
</feature>
<dbReference type="InterPro" id="IPR010496">
    <property type="entry name" value="AL/BT2_dom"/>
</dbReference>
<protein>
    <recommendedName>
        <fullName evidence="1">3-keto-alpha-glucoside-1,2-lyase/3-keto-2-hydroxy-glucal hydratase domain-containing protein</fullName>
    </recommendedName>
</protein>
<feature type="non-terminal residue" evidence="2">
    <location>
        <position position="1"/>
    </location>
</feature>
<reference evidence="2" key="1">
    <citation type="journal article" date="2015" name="Nature">
        <title>Complex archaea that bridge the gap between prokaryotes and eukaryotes.</title>
        <authorList>
            <person name="Spang A."/>
            <person name="Saw J.H."/>
            <person name="Jorgensen S.L."/>
            <person name="Zaremba-Niedzwiedzka K."/>
            <person name="Martijn J."/>
            <person name="Lind A.E."/>
            <person name="van Eijk R."/>
            <person name="Schleper C."/>
            <person name="Guy L."/>
            <person name="Ettema T.J."/>
        </authorList>
    </citation>
    <scope>NUCLEOTIDE SEQUENCE</scope>
</reference>
<dbReference type="EMBL" id="LAZR01051934">
    <property type="protein sequence ID" value="KKK84084.1"/>
    <property type="molecule type" value="Genomic_DNA"/>
</dbReference>
<comment type="caution">
    <text evidence="2">The sequence shown here is derived from an EMBL/GenBank/DDBJ whole genome shotgun (WGS) entry which is preliminary data.</text>
</comment>
<organism evidence="2">
    <name type="scientific">marine sediment metagenome</name>
    <dbReference type="NCBI Taxonomy" id="412755"/>
    <lineage>
        <taxon>unclassified sequences</taxon>
        <taxon>metagenomes</taxon>
        <taxon>ecological metagenomes</taxon>
    </lineage>
</organism>
<evidence type="ECO:0000259" key="1">
    <source>
        <dbReference type="Pfam" id="PF06439"/>
    </source>
</evidence>
<dbReference type="Pfam" id="PF06439">
    <property type="entry name" value="3keto-disac_hyd"/>
    <property type="match status" value="2"/>
</dbReference>
<name>A0A0F9B097_9ZZZZ</name>
<evidence type="ECO:0000313" key="2">
    <source>
        <dbReference type="EMBL" id="KKK84084.1"/>
    </source>
</evidence>
<dbReference type="AlphaFoldDB" id="A0A0F9B097"/>